<dbReference type="KEGG" id="rpx:Rpdx1_4878"/>
<dbReference type="STRING" id="652103.Rpdx1_4878"/>
<proteinExistence type="predicted"/>
<dbReference type="BioCyc" id="RPAL652103:RPDX1_RS24120-MONOMER"/>
<dbReference type="PANTHER" id="PTHR43377">
    <property type="entry name" value="BILIVERDIN REDUCTASE A"/>
    <property type="match status" value="1"/>
</dbReference>
<dbReference type="Gene3D" id="3.40.50.720">
    <property type="entry name" value="NAD(P)-binding Rossmann-like Domain"/>
    <property type="match status" value="1"/>
</dbReference>
<accession>E6VFW0</accession>
<dbReference type="eggNOG" id="COG0673">
    <property type="taxonomic scope" value="Bacteria"/>
</dbReference>
<evidence type="ECO:0000259" key="2">
    <source>
        <dbReference type="Pfam" id="PF19858"/>
    </source>
</evidence>
<sequence>MAQTINVALAGAGAFGIKHIDGIKNIDGVEVVSLIGRRLEPTQEVAKKYGIEHVSTELSDALAIKEVDAVILCTPTQMHAQQGIDCLRAGKHVQVEIPLADSLADAQAVVDLQKQTGLVAMCGHTRRFNPSHQYVHNKIKAGELNIQQMDVQTYFFRRTNMNALGQPRSWTDHLLWHHAAHTVDLFAYQAGSKIVKANAVQGPIHPDLGIAMDMSIQLKAENGAICTLSLSFNNDGPLGTFFRYICDNGTYIARYDDLVNGKEEKIDVSKVDVSMNGIELQDREFFAAIREGREPNASVAQVLPCYQVLHDLDQQLAKG</sequence>
<evidence type="ECO:0000313" key="4">
    <source>
        <dbReference type="Proteomes" id="UP000001402"/>
    </source>
</evidence>
<evidence type="ECO:0000313" key="3">
    <source>
        <dbReference type="EMBL" id="ADU46419.1"/>
    </source>
</evidence>
<dbReference type="InterPro" id="IPR036291">
    <property type="entry name" value="NAD(P)-bd_dom_sf"/>
</dbReference>
<reference evidence="3" key="1">
    <citation type="submission" date="2010-12" db="EMBL/GenBank/DDBJ databases">
        <title>Complete sequence of Rhodopseudomonas palustris DX-1.</title>
        <authorList>
            <consortium name="US DOE Joint Genome Institute"/>
            <person name="Lucas S."/>
            <person name="Copeland A."/>
            <person name="Lapidus A."/>
            <person name="Cheng J.-F."/>
            <person name="Goodwin L."/>
            <person name="Pitluck S."/>
            <person name="Misra M."/>
            <person name="Chertkov O."/>
            <person name="Detter J.C."/>
            <person name="Han C."/>
            <person name="Tapia R."/>
            <person name="Land M."/>
            <person name="Hauser L."/>
            <person name="Kyrpides N."/>
            <person name="Ivanova N."/>
            <person name="Ovchinnikova G."/>
            <person name="Logan B."/>
            <person name="Oda Y."/>
            <person name="Harwood C."/>
            <person name="Woyke T."/>
        </authorList>
    </citation>
    <scope>NUCLEOTIDE SEQUENCE [LARGE SCALE GENOMIC DNA]</scope>
    <source>
        <strain evidence="3">DX-1</strain>
    </source>
</reference>
<dbReference type="OrthoDB" id="9792935at2"/>
<dbReference type="Gene3D" id="3.30.360.10">
    <property type="entry name" value="Dihydrodipicolinate Reductase, domain 2"/>
    <property type="match status" value="1"/>
</dbReference>
<dbReference type="AlphaFoldDB" id="E6VFW0"/>
<dbReference type="Pfam" id="PF19858">
    <property type="entry name" value="OxRdtase_C"/>
    <property type="match status" value="1"/>
</dbReference>
<protein>
    <submittedName>
        <fullName evidence="3">Oxidoreductase domain protein</fullName>
    </submittedName>
</protein>
<dbReference type="SUPFAM" id="SSF51735">
    <property type="entry name" value="NAD(P)-binding Rossmann-fold domains"/>
    <property type="match status" value="1"/>
</dbReference>
<feature type="domain" description="4-carboxy-2-hydroxymuconate-6-semialdehyde dehydrogenase-like C-terminal" evidence="2">
    <location>
        <begin position="130"/>
        <end position="272"/>
    </location>
</feature>
<dbReference type="InterPro" id="IPR045560">
    <property type="entry name" value="LigC_C"/>
</dbReference>
<dbReference type="Pfam" id="PF01408">
    <property type="entry name" value="GFO_IDH_MocA"/>
    <property type="match status" value="1"/>
</dbReference>
<dbReference type="EMBL" id="CP002418">
    <property type="protein sequence ID" value="ADU46419.1"/>
    <property type="molecule type" value="Genomic_DNA"/>
</dbReference>
<dbReference type="PANTHER" id="PTHR43377:SF1">
    <property type="entry name" value="BILIVERDIN REDUCTASE A"/>
    <property type="match status" value="1"/>
</dbReference>
<dbReference type="InterPro" id="IPR000683">
    <property type="entry name" value="Gfo/Idh/MocA-like_OxRdtase_N"/>
</dbReference>
<organism evidence="3 4">
    <name type="scientific">Rhodopseudomonas palustris (strain DX-1)</name>
    <dbReference type="NCBI Taxonomy" id="652103"/>
    <lineage>
        <taxon>Bacteria</taxon>
        <taxon>Pseudomonadati</taxon>
        <taxon>Pseudomonadota</taxon>
        <taxon>Alphaproteobacteria</taxon>
        <taxon>Hyphomicrobiales</taxon>
        <taxon>Nitrobacteraceae</taxon>
        <taxon>Rhodopseudomonas</taxon>
    </lineage>
</organism>
<gene>
    <name evidence="3" type="ordered locus">Rpdx1_4878</name>
</gene>
<evidence type="ECO:0000259" key="1">
    <source>
        <dbReference type="Pfam" id="PF01408"/>
    </source>
</evidence>
<dbReference type="HOGENOM" id="CLU_023194_1_3_5"/>
<dbReference type="Proteomes" id="UP000001402">
    <property type="component" value="Chromosome"/>
</dbReference>
<dbReference type="GO" id="GO:0000166">
    <property type="term" value="F:nucleotide binding"/>
    <property type="evidence" value="ECO:0007669"/>
    <property type="project" value="InterPro"/>
</dbReference>
<dbReference type="InterPro" id="IPR051450">
    <property type="entry name" value="Gfo/Idh/MocA_Oxidoreductases"/>
</dbReference>
<dbReference type="SUPFAM" id="SSF55347">
    <property type="entry name" value="Glyceraldehyde-3-phosphate dehydrogenase-like, C-terminal domain"/>
    <property type="match status" value="1"/>
</dbReference>
<name>E6VFW0_RHOPX</name>
<feature type="domain" description="Gfo/Idh/MocA-like oxidoreductase N-terminal" evidence="1">
    <location>
        <begin position="5"/>
        <end position="124"/>
    </location>
</feature>